<keyword evidence="1" id="KW-0812">Transmembrane</keyword>
<dbReference type="Proteomes" id="UP000625210">
    <property type="component" value="Unassembled WGS sequence"/>
</dbReference>
<dbReference type="RefSeq" id="WP_188648366.1">
    <property type="nucleotide sequence ID" value="NZ_BMHQ01000009.1"/>
</dbReference>
<feature type="transmembrane region" description="Helical" evidence="1">
    <location>
        <begin position="33"/>
        <end position="57"/>
    </location>
</feature>
<evidence type="ECO:0000313" key="3">
    <source>
        <dbReference type="Proteomes" id="UP000625210"/>
    </source>
</evidence>
<keyword evidence="1" id="KW-1133">Transmembrane helix</keyword>
<keyword evidence="1" id="KW-0472">Membrane</keyword>
<evidence type="ECO:0000313" key="2">
    <source>
        <dbReference type="EMBL" id="GGE23106.1"/>
    </source>
</evidence>
<dbReference type="EMBL" id="BMHQ01000009">
    <property type="protein sequence ID" value="GGE23106.1"/>
    <property type="molecule type" value="Genomic_DNA"/>
</dbReference>
<reference evidence="2" key="2">
    <citation type="submission" date="2020-09" db="EMBL/GenBank/DDBJ databases">
        <authorList>
            <person name="Sun Q."/>
            <person name="Zhou Y."/>
        </authorList>
    </citation>
    <scope>NUCLEOTIDE SEQUENCE</scope>
    <source>
        <strain evidence="2">CGMCC 1.15179</strain>
    </source>
</reference>
<accession>A0A8J2VJ70</accession>
<organism evidence="2 3">
    <name type="scientific">Marinithermofilum abyssi</name>
    <dbReference type="NCBI Taxonomy" id="1571185"/>
    <lineage>
        <taxon>Bacteria</taxon>
        <taxon>Bacillati</taxon>
        <taxon>Bacillota</taxon>
        <taxon>Bacilli</taxon>
        <taxon>Bacillales</taxon>
        <taxon>Thermoactinomycetaceae</taxon>
        <taxon>Marinithermofilum</taxon>
    </lineage>
</organism>
<proteinExistence type="predicted"/>
<keyword evidence="3" id="KW-1185">Reference proteome</keyword>
<evidence type="ECO:0000256" key="1">
    <source>
        <dbReference type="SAM" id="Phobius"/>
    </source>
</evidence>
<reference evidence="2" key="1">
    <citation type="journal article" date="2014" name="Int. J. Syst. Evol. Microbiol.">
        <title>Complete genome sequence of Corynebacterium casei LMG S-19264T (=DSM 44701T), isolated from a smear-ripened cheese.</title>
        <authorList>
            <consortium name="US DOE Joint Genome Institute (JGI-PGF)"/>
            <person name="Walter F."/>
            <person name="Albersmeier A."/>
            <person name="Kalinowski J."/>
            <person name="Ruckert C."/>
        </authorList>
    </citation>
    <scope>NUCLEOTIDE SEQUENCE</scope>
    <source>
        <strain evidence="2">CGMCC 1.15179</strain>
    </source>
</reference>
<dbReference type="AlphaFoldDB" id="A0A8J2VJ70"/>
<sequence>MEKPKWNSATDLLNRIAVQTTSVWRRSERGFTYIELTVALTLLIVMIPALTTFQWVMESRGKAMMDRQGLQAEADVFTADVRDDLRQGTNFRLSKQGWLLFDLPTGETVRYKEKARRLIRSVRAPGESRFKGTTVMLQDIYIVSFQPEKEGVWLDIGLQNWHSDLDMKVFVRGRAVSP</sequence>
<evidence type="ECO:0008006" key="4">
    <source>
        <dbReference type="Google" id="ProtNLM"/>
    </source>
</evidence>
<gene>
    <name evidence="2" type="ORF">GCM10011571_26480</name>
</gene>
<comment type="caution">
    <text evidence="2">The sequence shown here is derived from an EMBL/GenBank/DDBJ whole genome shotgun (WGS) entry which is preliminary data.</text>
</comment>
<name>A0A8J2VJ70_9BACL</name>
<protein>
    <recommendedName>
        <fullName evidence="4">Prepilin-type N-terminal cleavage/methylation domain-containing protein</fullName>
    </recommendedName>
</protein>